<dbReference type="PANTHER" id="PTHR43649:SF29">
    <property type="entry name" value="OSMOPROTECTIVE COMPOUNDS-BINDING PROTEIN GGTB"/>
    <property type="match status" value="1"/>
</dbReference>
<dbReference type="EMBL" id="SJJR01000001">
    <property type="protein sequence ID" value="TCC00300.1"/>
    <property type="molecule type" value="Genomic_DNA"/>
</dbReference>
<dbReference type="SUPFAM" id="SSF53850">
    <property type="entry name" value="Periplasmic binding protein-like II"/>
    <property type="match status" value="1"/>
</dbReference>
<dbReference type="PANTHER" id="PTHR43649">
    <property type="entry name" value="ARABINOSE-BINDING PROTEIN-RELATED"/>
    <property type="match status" value="1"/>
</dbReference>
<dbReference type="Proteomes" id="UP000292274">
    <property type="component" value="Unassembled WGS sequence"/>
</dbReference>
<dbReference type="Pfam" id="PF01547">
    <property type="entry name" value="SBP_bac_1"/>
    <property type="match status" value="1"/>
</dbReference>
<keyword evidence="5" id="KW-1185">Reference proteome</keyword>
<dbReference type="RefSeq" id="WP_131299613.1">
    <property type="nucleotide sequence ID" value="NZ_SJJR01000001.1"/>
</dbReference>
<evidence type="ECO:0000256" key="1">
    <source>
        <dbReference type="ARBA" id="ARBA00008520"/>
    </source>
</evidence>
<reference evidence="4 5" key="1">
    <citation type="submission" date="2019-02" db="EMBL/GenBank/DDBJ databases">
        <title>Jishengella sp. nov., isolated from a root of Zingiber montanum.</title>
        <authorList>
            <person name="Kuncharoen N."/>
            <person name="Kudo T."/>
            <person name="Masahiro Y."/>
            <person name="Ohkuma M."/>
            <person name="Tanasupawat S."/>
        </authorList>
    </citation>
    <scope>NUCLEOTIDE SEQUENCE [LARGE SCALE GENOMIC DNA]</scope>
    <source>
        <strain evidence="4 5">PLAI 1-1</strain>
    </source>
</reference>
<dbReference type="InterPro" id="IPR050490">
    <property type="entry name" value="Bact_solute-bd_prot1"/>
</dbReference>
<feature type="signal peptide" evidence="3">
    <location>
        <begin position="1"/>
        <end position="25"/>
    </location>
</feature>
<dbReference type="InterPro" id="IPR006059">
    <property type="entry name" value="SBP"/>
</dbReference>
<proteinExistence type="inferred from homology"/>
<evidence type="ECO:0000313" key="5">
    <source>
        <dbReference type="Proteomes" id="UP000292274"/>
    </source>
</evidence>
<dbReference type="PROSITE" id="PS51257">
    <property type="entry name" value="PROKAR_LIPOPROTEIN"/>
    <property type="match status" value="1"/>
</dbReference>
<dbReference type="Gene3D" id="3.40.190.10">
    <property type="entry name" value="Periplasmic binding protein-like II"/>
    <property type="match status" value="2"/>
</dbReference>
<evidence type="ECO:0000256" key="2">
    <source>
        <dbReference type="ARBA" id="ARBA00022448"/>
    </source>
</evidence>
<evidence type="ECO:0000256" key="3">
    <source>
        <dbReference type="SAM" id="SignalP"/>
    </source>
</evidence>
<organism evidence="4 5">
    <name type="scientific">Micromonospora zingiberis</name>
    <dbReference type="NCBI Taxonomy" id="2053011"/>
    <lineage>
        <taxon>Bacteria</taxon>
        <taxon>Bacillati</taxon>
        <taxon>Actinomycetota</taxon>
        <taxon>Actinomycetes</taxon>
        <taxon>Micromonosporales</taxon>
        <taxon>Micromonosporaceae</taxon>
        <taxon>Micromonospora</taxon>
    </lineage>
</organism>
<sequence length="442" mass="48013">MTHRRIALAMLTLMLAGTGLIGCSAAEPAGQVTVLGSWTGEEEVIFRAVLDGFEAETGIRADYQGHRDVSQVLQAGIERQRPPDVAIVPRLNDLQRYVNQDALRPLDGIAQLTDDAGAAAQLIRLGSGAGPKHVYAVAIATHLKSVFWYPPGRLADVGEPPPKTWPELLALTRGIEARNGVPWCLGMSSPPVSGWPGTDWIEDILLHQSGQRTYEQWTRGELDWTSKQVRDAWHTWGELLGTSATSRATARAALFSTWTEAGSGLFRQESGCYLDHQGSFTVRHYLSLPEVTPGAFDFFATPPIGQADTASLQEVSDDVAAMFRDTAPARTLMAYLASEEAQRIWHESSGGLYFNRRGPVGTDADPIIAKMTARLGTGTLCRDGSDLMPAAMAAAFERAVLVYLEQPDRIDALLTELDAVSRAVPRDEWMDLGCDPAAPSTE</sequence>
<dbReference type="AlphaFoldDB" id="A0A4R0GW99"/>
<name>A0A4R0GW99_9ACTN</name>
<protein>
    <submittedName>
        <fullName evidence="4">Carbohydrate ABC transporter substrate-binding protein</fullName>
    </submittedName>
</protein>
<keyword evidence="3" id="KW-0732">Signal</keyword>
<dbReference type="OrthoDB" id="8663148at2"/>
<gene>
    <name evidence="4" type="ORF">E0H26_00930</name>
</gene>
<keyword evidence="2" id="KW-0813">Transport</keyword>
<feature type="chain" id="PRO_5020936567" evidence="3">
    <location>
        <begin position="26"/>
        <end position="442"/>
    </location>
</feature>
<evidence type="ECO:0000313" key="4">
    <source>
        <dbReference type="EMBL" id="TCC00300.1"/>
    </source>
</evidence>
<accession>A0A4R0GW99</accession>
<comment type="caution">
    <text evidence="4">The sequence shown here is derived from an EMBL/GenBank/DDBJ whole genome shotgun (WGS) entry which is preliminary data.</text>
</comment>
<comment type="similarity">
    <text evidence="1">Belongs to the bacterial solute-binding protein 1 family.</text>
</comment>